<feature type="domain" description="Ketosynthase family 3 (KS3)" evidence="11">
    <location>
        <begin position="617"/>
        <end position="1055"/>
    </location>
</feature>
<dbReference type="GO" id="GO:0005737">
    <property type="term" value="C:cytoplasm"/>
    <property type="evidence" value="ECO:0007669"/>
    <property type="project" value="UniProtKB-SubCell"/>
</dbReference>
<dbReference type="SUPFAM" id="SSF47336">
    <property type="entry name" value="ACP-like"/>
    <property type="match status" value="2"/>
</dbReference>
<reference evidence="12 13" key="1">
    <citation type="journal article" date="2015" name="Genome Announc.">
        <title>Draft Genome Sequence of Brevibacillus brevis DZQ7, a Plant Growth-Promoting Rhizobacterium with Broad-Spectrum Antimicrobial Activity.</title>
        <authorList>
            <person name="Hou Q."/>
            <person name="Wang C."/>
            <person name="Hou X."/>
            <person name="Xia Z."/>
            <person name="Ye J."/>
            <person name="Liu K."/>
            <person name="Liu H."/>
            <person name="Wang J."/>
            <person name="Guo H."/>
            <person name="Yu X."/>
            <person name="Yang Y."/>
            <person name="Du B."/>
            <person name="Ding Y."/>
        </authorList>
    </citation>
    <scope>NUCLEOTIDE SEQUENCE [LARGE SCALE GENOMIC DNA]</scope>
    <source>
        <strain evidence="12 13">DZQ7</strain>
    </source>
</reference>
<organism evidence="12 13">
    <name type="scientific">Brevibacillus brevis</name>
    <name type="common">Bacillus brevis</name>
    <dbReference type="NCBI Taxonomy" id="1393"/>
    <lineage>
        <taxon>Bacteria</taxon>
        <taxon>Bacillati</taxon>
        <taxon>Bacillota</taxon>
        <taxon>Bacilli</taxon>
        <taxon>Bacillales</taxon>
        <taxon>Paenibacillaceae</taxon>
        <taxon>Brevibacillus</taxon>
    </lineage>
</organism>
<sequence>MRDFLQDVLRGVQEGRLSKPEALRMLNKYKQSAPSAANDEYGVLLFRPFEEETAKSPSAPPGLNQDRLIIFGESIEVRADKLKCMTGNAEWLVLEFSEQPIEQRYEAYTLQIVDHLQRLLHNQTGQETLVQLFIANKEESPWLVGLYSLLLTARAENPKLTVECLEWSENGKGDIAGALEAGAWGGGSTSAVRSRHGRSYRAAWKKETVLQEQVRMPWKDRGIYLITGGAGALGLLFAEEIARQVSRPVLILIGRSETLNDEASGRIERMAALGAKVEYRQVDLSEEHQVAALIDAIRHQYGDLNGILHAAGIIRDEYLYRKTRDQVIEVLGPKVKGLVHLDRSSKDIKLDVFAVFSSVAGVYGNAGQADYAAANGFMDAYTVWRQQSDRNRSGMIAINWPLWRSNGMQLEPGAEEALERETGMAAMAGTIGIRAFYAALASGGSRAMVLYGDGAKLTRFVENDRSRSSADLVEGVRLDPNLDKRTLKRLIQLFTGYTRLNPDSIDPDEPLETYGIDSIMITELNRNLANDFGELSKTLFYEFRTLRGVADYLSATYPHQCLNWIGLAEKDTQEKINAATASSSGVTPRLFPSGESSDQTVSRSAGFAGRSGQPAEKEPIAIIGMSGRYPQAEDLDAFWRNLAAGMDCITEIPGGRWPVEGFYEPNPEIAVAEGKSYSKWGGFLEHATSFDPLFFKISPLEASCMDPQERLFLESCWHALEDAGCTREHLASQYGGRVGVFAGITKTGFNLYGPEFKKQGERMLPFTSFSSVANRVSYLFNFNGPSMPIDTMCSSSLTAIHEACEHILRGECELAIAGGVNLYLHPSNYIELSAHGMLSTDGKCRSFGSDGSGFVPGEGVGVLLLKRLSQAIADGDRIHAVIRATSVNHGGKTNGYTVPNPNAQGQLIRQALDKAGIHSRTVSYIEAHGTGTKLGDPIEITGLTQAFRQDTQDNQYCAIGSVKSNIGHLEAAAGVAGVTKIVLQMKHRKLVPSLHARTLNPNIPMKNTPFMVQQELADWDKPVVRLNGKEEEYPRIAGISSFGAGGANAHIVLEEYIPPVSEARKETSASEEVLILLSAANKERLHIQAERLLSALDSGSLADAELTEIAYTLQIGREALDERLAFTAASMEELSLRLRSFLNKTSDDGSIYRGHAKSDKDQLASIGANDDLASLVNRWIELRNVDRLGALWVKGLKVDWSRMYENKSARRVSLPGYPFERKTYWLPGSGKRKEAEASPDLATEKQRFIREPKNHPEAFEHVLLTPVWEAVPIGSGPAYPGANSRSVVIIGGTAESRDALLVHYPNAITVNVGEEDDIEQIAMVLARFGIIDHLFWLAPPSEFLLHDDSLLAKQKAGVLLLFRLIKALLHAGYGGKKLSVDVLTFQTQRAYTGDRINPVHASVHGLIGALAKEYPNWQIRLLDLEPGWETSIETLLTLPPDTEGNTWCLRGQEWLCQRLAPVKLAPGMQHNGYRKGGVYVVIGGAGGIGEVWTAYMIRRYQAQIVWLGRRRQDESISASIERVSVSTTGPKPFYIEADAADTQALDHAYQVIKARFGAIHGVVHAAIVLRDQSLANMQEDDFRAGLGAKIDVSVRLAQIFRKEPLDFVLFFSGMMSFARRAGQSNYAAGCTFKDAFAIRLARDWPCAVKIMNWGYWGSAGIVASGEYRARMELDGIGSITPSDAMEALETLLASPVEQMAFIKASKSVLEAGFASERLIDVIFDTPGFNGDYRSMVELPALPDLITGMNIERGQQVRPTGQAEPILHDLIGEASRLLNVHPEEIDPNAEFAEYGLDTVQLAELLSKLNRRFKVEAEMQAFTDWTTLNQIAQAVSRFVGRSEITP</sequence>
<dbReference type="PANTHER" id="PTHR43775">
    <property type="entry name" value="FATTY ACID SYNTHASE"/>
    <property type="match status" value="1"/>
</dbReference>
<comment type="pathway">
    <text evidence="3">Antibiotic biosynthesis; bacillaene biosynthesis.</text>
</comment>
<evidence type="ECO:0000313" key="12">
    <source>
        <dbReference type="EMBL" id="AWX58469.1"/>
    </source>
</evidence>
<evidence type="ECO:0000256" key="7">
    <source>
        <dbReference type="ARBA" id="ARBA00022679"/>
    </source>
</evidence>
<dbReference type="InterPro" id="IPR036736">
    <property type="entry name" value="ACP-like_sf"/>
</dbReference>
<dbReference type="SMART" id="SM00823">
    <property type="entry name" value="PKS_PP"/>
    <property type="match status" value="2"/>
</dbReference>
<dbReference type="RefSeq" id="WP_053079638.1">
    <property type="nucleotide sequence ID" value="NZ_CP030117.1"/>
</dbReference>
<dbReference type="InterPro" id="IPR014030">
    <property type="entry name" value="Ketoacyl_synth_N"/>
</dbReference>
<dbReference type="SMART" id="SM00825">
    <property type="entry name" value="PKS_KS"/>
    <property type="match status" value="1"/>
</dbReference>
<dbReference type="Gene3D" id="3.40.47.10">
    <property type="match status" value="1"/>
</dbReference>
<evidence type="ECO:0000256" key="1">
    <source>
        <dbReference type="ARBA" id="ARBA00003299"/>
    </source>
</evidence>
<keyword evidence="6" id="KW-0597">Phosphoprotein</keyword>
<dbReference type="GO" id="GO:0031177">
    <property type="term" value="F:phosphopantetheine binding"/>
    <property type="evidence" value="ECO:0007669"/>
    <property type="project" value="InterPro"/>
</dbReference>
<dbReference type="GO" id="GO:0005886">
    <property type="term" value="C:plasma membrane"/>
    <property type="evidence" value="ECO:0007669"/>
    <property type="project" value="TreeGrafter"/>
</dbReference>
<comment type="function">
    <text evidence="1">Involved in some intermediate steps for the synthesis of the antibiotic polyketide bacillaene which is involved in secondary metabolism.</text>
</comment>
<dbReference type="Gene3D" id="1.10.1200.10">
    <property type="entry name" value="ACP-like"/>
    <property type="match status" value="2"/>
</dbReference>
<evidence type="ECO:0000259" key="11">
    <source>
        <dbReference type="PROSITE" id="PS52004"/>
    </source>
</evidence>
<dbReference type="InterPro" id="IPR009081">
    <property type="entry name" value="PP-bd_ACP"/>
</dbReference>
<evidence type="ECO:0000256" key="4">
    <source>
        <dbReference type="ARBA" id="ARBA00022450"/>
    </source>
</evidence>
<dbReference type="InterPro" id="IPR057326">
    <property type="entry name" value="KR_dom"/>
</dbReference>
<dbReference type="InterPro" id="IPR013968">
    <property type="entry name" value="PKS_KR"/>
</dbReference>
<dbReference type="InterPro" id="IPR020841">
    <property type="entry name" value="PKS_Beta-ketoAc_synthase_dom"/>
</dbReference>
<name>A0A2Z4MR03_BREBE</name>
<evidence type="ECO:0000256" key="9">
    <source>
        <dbReference type="SAM" id="MobiDB-lite"/>
    </source>
</evidence>
<evidence type="ECO:0000256" key="6">
    <source>
        <dbReference type="ARBA" id="ARBA00022553"/>
    </source>
</evidence>
<dbReference type="Gene3D" id="1.10.1240.100">
    <property type="match status" value="1"/>
</dbReference>
<dbReference type="SMART" id="SM00822">
    <property type="entry name" value="PKS_KR"/>
    <property type="match status" value="2"/>
</dbReference>
<dbReference type="FunFam" id="3.40.47.10:FF:000019">
    <property type="entry name" value="Polyketide synthase type I"/>
    <property type="match status" value="1"/>
</dbReference>
<comment type="subcellular location">
    <subcellularLocation>
        <location evidence="2">Cytoplasm</location>
    </subcellularLocation>
</comment>
<dbReference type="Proteomes" id="UP000036061">
    <property type="component" value="Chromosome"/>
</dbReference>
<dbReference type="InterPro" id="IPR050091">
    <property type="entry name" value="PKS_NRPS_Biosynth_Enz"/>
</dbReference>
<keyword evidence="4" id="KW-0596">Phosphopantetheine</keyword>
<dbReference type="Pfam" id="PF08659">
    <property type="entry name" value="KR"/>
    <property type="match status" value="2"/>
</dbReference>
<dbReference type="CDD" id="cd08953">
    <property type="entry name" value="KR_2_SDR_x"/>
    <property type="match status" value="2"/>
</dbReference>
<dbReference type="Pfam" id="PF00550">
    <property type="entry name" value="PP-binding"/>
    <property type="match status" value="2"/>
</dbReference>
<feature type="compositionally biased region" description="Polar residues" evidence="9">
    <location>
        <begin position="594"/>
        <end position="603"/>
    </location>
</feature>
<evidence type="ECO:0000259" key="10">
    <source>
        <dbReference type="PROSITE" id="PS50075"/>
    </source>
</evidence>
<dbReference type="InterPro" id="IPR020806">
    <property type="entry name" value="PKS_PP-bd"/>
</dbReference>
<dbReference type="PANTHER" id="PTHR43775:SF37">
    <property type="entry name" value="SI:DKEY-61P9.11"/>
    <property type="match status" value="1"/>
</dbReference>
<dbReference type="Pfam" id="PF22336">
    <property type="entry name" value="RhiE-like_linker"/>
    <property type="match status" value="1"/>
</dbReference>
<accession>A0A2Z4MR03</accession>
<dbReference type="Pfam" id="PF00109">
    <property type="entry name" value="ketoacyl-synt"/>
    <property type="match status" value="1"/>
</dbReference>
<dbReference type="InterPro" id="IPR036291">
    <property type="entry name" value="NAD(P)-bd_dom_sf"/>
</dbReference>
<dbReference type="GO" id="GO:0006633">
    <property type="term" value="P:fatty acid biosynthetic process"/>
    <property type="evidence" value="ECO:0007669"/>
    <property type="project" value="TreeGrafter"/>
</dbReference>
<dbReference type="GO" id="GO:0004312">
    <property type="term" value="F:fatty acid synthase activity"/>
    <property type="evidence" value="ECO:0007669"/>
    <property type="project" value="TreeGrafter"/>
</dbReference>
<dbReference type="GO" id="GO:0071770">
    <property type="term" value="P:DIM/DIP cell wall layer assembly"/>
    <property type="evidence" value="ECO:0007669"/>
    <property type="project" value="TreeGrafter"/>
</dbReference>
<feature type="region of interest" description="Disordered" evidence="9">
    <location>
        <begin position="584"/>
        <end position="615"/>
    </location>
</feature>
<evidence type="ECO:0000256" key="2">
    <source>
        <dbReference type="ARBA" id="ARBA00004496"/>
    </source>
</evidence>
<dbReference type="Gene3D" id="3.40.50.720">
    <property type="entry name" value="NAD(P)-binding Rossmann-like Domain"/>
    <property type="match status" value="2"/>
</dbReference>
<evidence type="ECO:0000256" key="5">
    <source>
        <dbReference type="ARBA" id="ARBA00022490"/>
    </source>
</evidence>
<dbReference type="PROSITE" id="PS50075">
    <property type="entry name" value="CARRIER"/>
    <property type="match status" value="1"/>
</dbReference>
<evidence type="ECO:0000256" key="3">
    <source>
        <dbReference type="ARBA" id="ARBA00004789"/>
    </source>
</evidence>
<gene>
    <name evidence="12" type="ORF">AB432_027020</name>
</gene>
<evidence type="ECO:0000256" key="8">
    <source>
        <dbReference type="ARBA" id="ARBA00022737"/>
    </source>
</evidence>
<proteinExistence type="predicted"/>
<dbReference type="InterPro" id="IPR014031">
    <property type="entry name" value="Ketoacyl_synth_C"/>
</dbReference>
<dbReference type="SUPFAM" id="SSF51735">
    <property type="entry name" value="NAD(P)-binding Rossmann-fold domains"/>
    <property type="match status" value="3"/>
</dbReference>
<protein>
    <submittedName>
        <fullName evidence="12">SDR family NAD(P)-dependent oxidoreductase</fullName>
    </submittedName>
</protein>
<dbReference type="PROSITE" id="PS52004">
    <property type="entry name" value="KS3_2"/>
    <property type="match status" value="1"/>
</dbReference>
<evidence type="ECO:0000313" key="13">
    <source>
        <dbReference type="Proteomes" id="UP000036061"/>
    </source>
</evidence>
<keyword evidence="5" id="KW-0963">Cytoplasm</keyword>
<dbReference type="Pfam" id="PF02801">
    <property type="entry name" value="Ketoacyl-synt_C"/>
    <property type="match status" value="1"/>
</dbReference>
<dbReference type="InterPro" id="IPR054514">
    <property type="entry name" value="RhiE-like_linker"/>
</dbReference>
<keyword evidence="7" id="KW-0808">Transferase</keyword>
<dbReference type="CDD" id="cd00833">
    <property type="entry name" value="PKS"/>
    <property type="match status" value="1"/>
</dbReference>
<keyword evidence="8" id="KW-0677">Repeat</keyword>
<feature type="domain" description="Carrier" evidence="10">
    <location>
        <begin position="1760"/>
        <end position="1837"/>
    </location>
</feature>
<dbReference type="InterPro" id="IPR016039">
    <property type="entry name" value="Thiolase-like"/>
</dbReference>
<dbReference type="EMBL" id="CP030117">
    <property type="protein sequence ID" value="AWX58469.1"/>
    <property type="molecule type" value="Genomic_DNA"/>
</dbReference>
<dbReference type="SUPFAM" id="SSF53901">
    <property type="entry name" value="Thiolase-like"/>
    <property type="match status" value="1"/>
</dbReference>